<evidence type="ECO:0000256" key="1">
    <source>
        <dbReference type="SAM" id="MobiDB-lite"/>
    </source>
</evidence>
<evidence type="ECO:0000313" key="3">
    <source>
        <dbReference type="Proteomes" id="UP000279994"/>
    </source>
</evidence>
<dbReference type="RefSeq" id="WP_123222852.1">
    <property type="nucleotide sequence ID" value="NZ_RJSF01000038.1"/>
</dbReference>
<protein>
    <submittedName>
        <fullName evidence="2">FHA domain-containing protein</fullName>
    </submittedName>
</protein>
<organism evidence="2 3">
    <name type="scientific">Nocardioides pocheonensis</name>
    <dbReference type="NCBI Taxonomy" id="661485"/>
    <lineage>
        <taxon>Bacteria</taxon>
        <taxon>Bacillati</taxon>
        <taxon>Actinomycetota</taxon>
        <taxon>Actinomycetes</taxon>
        <taxon>Propionibacteriales</taxon>
        <taxon>Nocardioidaceae</taxon>
        <taxon>Nocardioides</taxon>
    </lineage>
</organism>
<dbReference type="EMBL" id="RJSF01000038">
    <property type="protein sequence ID" value="RNM14684.1"/>
    <property type="molecule type" value="Genomic_DNA"/>
</dbReference>
<reference evidence="2 3" key="1">
    <citation type="submission" date="2018-11" db="EMBL/GenBank/DDBJ databases">
        <authorList>
            <person name="Li F."/>
        </authorList>
    </citation>
    <scope>NUCLEOTIDE SEQUENCE [LARGE SCALE GENOMIC DNA]</scope>
    <source>
        <strain evidence="2 3">Gsoil 818</strain>
    </source>
</reference>
<sequence length="292" mass="31028">MAASVELRADLCFSADVPGFGKVTGELTGSGRELELRVSDPVFFAGRHDAGRVRGLAAALAGLGIRLSVTAGGHRLLELGATRSGWLHRRLTGSPHLRVAGVRGAVAGLRGRGRSGAGVLPGRELLPPPTLFPLAPTFRRPSWTPVTTTHDPRRGGSPRLALTVGQHGRSGDGRVVFPLRGRTTIGSDPSCDLRLRGLAPLQAVVVHDEDDELVLVDQSCVGTTRVDGLPVERKVLRTGNRVELGSWTLVYWRAEYADHGRPFGGRIGGELGHQQPQPGRHGLAARAPENSP</sequence>
<proteinExistence type="predicted"/>
<gene>
    <name evidence="2" type="ORF">EFL26_10525</name>
</gene>
<keyword evidence="3" id="KW-1185">Reference proteome</keyword>
<dbReference type="Gene3D" id="2.60.200.20">
    <property type="match status" value="1"/>
</dbReference>
<dbReference type="SUPFAM" id="SSF49879">
    <property type="entry name" value="SMAD/FHA domain"/>
    <property type="match status" value="1"/>
</dbReference>
<dbReference type="Proteomes" id="UP000279994">
    <property type="component" value="Unassembled WGS sequence"/>
</dbReference>
<feature type="region of interest" description="Disordered" evidence="1">
    <location>
        <begin position="138"/>
        <end position="158"/>
    </location>
</feature>
<feature type="region of interest" description="Disordered" evidence="1">
    <location>
        <begin position="265"/>
        <end position="292"/>
    </location>
</feature>
<accession>A0A3N0GQD5</accession>
<evidence type="ECO:0000313" key="2">
    <source>
        <dbReference type="EMBL" id="RNM14684.1"/>
    </source>
</evidence>
<dbReference type="AlphaFoldDB" id="A0A3N0GQD5"/>
<dbReference type="OrthoDB" id="5065133at2"/>
<dbReference type="InterPro" id="IPR008984">
    <property type="entry name" value="SMAD_FHA_dom_sf"/>
</dbReference>
<comment type="caution">
    <text evidence="2">The sequence shown here is derived from an EMBL/GenBank/DDBJ whole genome shotgun (WGS) entry which is preliminary data.</text>
</comment>
<name>A0A3N0GQD5_9ACTN</name>